<dbReference type="CDD" id="cd16406">
    <property type="entry name" value="ParB_N_like"/>
    <property type="match status" value="1"/>
</dbReference>
<evidence type="ECO:0000313" key="5">
    <source>
        <dbReference type="Proteomes" id="UP001596516"/>
    </source>
</evidence>
<dbReference type="Gene3D" id="3.90.1530.30">
    <property type="match status" value="1"/>
</dbReference>
<evidence type="ECO:0000256" key="1">
    <source>
        <dbReference type="SAM" id="Coils"/>
    </source>
</evidence>
<protein>
    <submittedName>
        <fullName evidence="4">ParB/RepB/Spo0J family partition protein</fullName>
    </submittedName>
</protein>
<feature type="compositionally biased region" description="Acidic residues" evidence="2">
    <location>
        <begin position="686"/>
        <end position="698"/>
    </location>
</feature>
<dbReference type="PANTHER" id="PTHR33375">
    <property type="entry name" value="CHROMOSOME-PARTITIONING PROTEIN PARB-RELATED"/>
    <property type="match status" value="1"/>
</dbReference>
<dbReference type="SMART" id="SM00470">
    <property type="entry name" value="ParB"/>
    <property type="match status" value="1"/>
</dbReference>
<feature type="compositionally biased region" description="Acidic residues" evidence="2">
    <location>
        <begin position="396"/>
        <end position="407"/>
    </location>
</feature>
<accession>A0ABW2UN23</accession>
<dbReference type="Gene3D" id="1.10.10.2830">
    <property type="match status" value="1"/>
</dbReference>
<sequence>MATAAQKITLSPSRDIPFNKLVLSQSNVRRIQAGISVEELAEDIARRGLLQSLNVRPVLDAEGAETGMFEVPAGGRRYQALALLVKQKRLAKTAPVPCVVRDPASSILAEDDSLAENTQRVPLHALDQFRAFLDMRTKGMTEEEIASAFFTTAQVVKQRLRLASVSPILLDIYAEDGMRLEELMAFTVNPDHARQEQVWEAIQQSSFSRQPWQIRRLLTETTVRADDKRALFVGVDVYQQAGGIILRDLFDDDEGGWLQDPALLDRLVSEKLKALTDEVAAEGWKWIAADTDLPYGYDRSLRALDVTYVDLTDEERAAREVLREEYDRIEAENEGVDELPDEIDQRLAEIEEALDTFEQRAVIYDPAEIGRAGVFIGIDADGKAIVDRGYVRPEDEAPIEAGDEEGDAEARPDTGMTGAAITIGGQPAEPEDDDEGDTIKPLPERLVIELTAFRTLALRDAVASDPHVAITALLHTLVRDCFGIRTHGTALQASVREVFLGAQSPDLADSPVAKSIDARHAAWKADMPLDDDGALWDWLDNLDQASRLALLAHCASFGVNALYERPNPYSGSGVSQHGLDRRMAEADRMALATGLDLVEAGWKPTAQNYFSRVTKARIVQAVREGAGDRDADLMAHLPKGEMVKEAERLLADTGWLPEPLRRPMDVAAAEPSGQEDDTVALPDFLAGDEEGATPDAADDPAARVAAE</sequence>
<evidence type="ECO:0000313" key="4">
    <source>
        <dbReference type="EMBL" id="MFC7706194.1"/>
    </source>
</evidence>
<dbReference type="InterPro" id="IPR050336">
    <property type="entry name" value="Chromosome_partition/occlusion"/>
</dbReference>
<dbReference type="Pfam" id="PF02195">
    <property type="entry name" value="ParB_N"/>
    <property type="match status" value="1"/>
</dbReference>
<dbReference type="InterPro" id="IPR036086">
    <property type="entry name" value="ParB/Sulfiredoxin_sf"/>
</dbReference>
<dbReference type="SUPFAM" id="SSF109709">
    <property type="entry name" value="KorB DNA-binding domain-like"/>
    <property type="match status" value="1"/>
</dbReference>
<reference evidence="5" key="1">
    <citation type="journal article" date="2019" name="Int. J. Syst. Evol. Microbiol.">
        <title>The Global Catalogue of Microorganisms (GCM) 10K type strain sequencing project: providing services to taxonomists for standard genome sequencing and annotation.</title>
        <authorList>
            <consortium name="The Broad Institute Genomics Platform"/>
            <consortium name="The Broad Institute Genome Sequencing Center for Infectious Disease"/>
            <person name="Wu L."/>
            <person name="Ma J."/>
        </authorList>
    </citation>
    <scope>NUCLEOTIDE SEQUENCE [LARGE SCALE GENOMIC DNA]</scope>
    <source>
        <strain evidence="5">CGMCC 1.12750</strain>
    </source>
</reference>
<keyword evidence="5" id="KW-1185">Reference proteome</keyword>
<feature type="domain" description="ParB-like N-terminal" evidence="3">
    <location>
        <begin position="14"/>
        <end position="118"/>
    </location>
</feature>
<dbReference type="EMBL" id="JBHTFQ010000015">
    <property type="protein sequence ID" value="MFC7706194.1"/>
    <property type="molecule type" value="Genomic_DNA"/>
</dbReference>
<dbReference type="SUPFAM" id="SSF110849">
    <property type="entry name" value="ParB/Sulfiredoxin"/>
    <property type="match status" value="1"/>
</dbReference>
<feature type="coiled-coil region" evidence="1">
    <location>
        <begin position="312"/>
        <end position="339"/>
    </location>
</feature>
<evidence type="ECO:0000259" key="3">
    <source>
        <dbReference type="SMART" id="SM00470"/>
    </source>
</evidence>
<keyword evidence="1" id="KW-0175">Coiled coil</keyword>
<gene>
    <name evidence="4" type="ORF">ACFQXB_18595</name>
</gene>
<feature type="region of interest" description="Disordered" evidence="2">
    <location>
        <begin position="394"/>
        <end position="413"/>
    </location>
</feature>
<proteinExistence type="predicted"/>
<dbReference type="InterPro" id="IPR003115">
    <property type="entry name" value="ParB_N"/>
</dbReference>
<dbReference type="Proteomes" id="UP001596516">
    <property type="component" value="Unassembled WGS sequence"/>
</dbReference>
<name>A0ABW2UN23_9RHOB</name>
<feature type="region of interest" description="Disordered" evidence="2">
    <location>
        <begin position="664"/>
        <end position="707"/>
    </location>
</feature>
<evidence type="ECO:0000256" key="2">
    <source>
        <dbReference type="SAM" id="MobiDB-lite"/>
    </source>
</evidence>
<dbReference type="RefSeq" id="WP_377406738.1">
    <property type="nucleotide sequence ID" value="NZ_JBHTFQ010000015.1"/>
</dbReference>
<organism evidence="4 5">
    <name type="scientific">Plastorhodobacter daqingensis</name>
    <dbReference type="NCBI Taxonomy" id="1387281"/>
    <lineage>
        <taxon>Bacteria</taxon>
        <taxon>Pseudomonadati</taxon>
        <taxon>Pseudomonadota</taxon>
        <taxon>Alphaproteobacteria</taxon>
        <taxon>Rhodobacterales</taxon>
        <taxon>Paracoccaceae</taxon>
        <taxon>Plastorhodobacter</taxon>
    </lineage>
</organism>
<dbReference type="PANTHER" id="PTHR33375:SF7">
    <property type="entry name" value="CHROMOSOME 2-PARTITIONING PROTEIN PARB-RELATED"/>
    <property type="match status" value="1"/>
</dbReference>
<comment type="caution">
    <text evidence="4">The sequence shown here is derived from an EMBL/GenBank/DDBJ whole genome shotgun (WGS) entry which is preliminary data.</text>
</comment>